<dbReference type="Gene3D" id="2.60.40.10">
    <property type="entry name" value="Immunoglobulins"/>
    <property type="match status" value="1"/>
</dbReference>
<evidence type="ECO:0000256" key="1">
    <source>
        <dbReference type="SAM" id="SignalP"/>
    </source>
</evidence>
<evidence type="ECO:0000313" key="2">
    <source>
        <dbReference type="EMBL" id="MCP2267889.1"/>
    </source>
</evidence>
<dbReference type="InterPro" id="IPR013783">
    <property type="entry name" value="Ig-like_fold"/>
</dbReference>
<protein>
    <submittedName>
        <fullName evidence="2">Uncharacterized protein</fullName>
    </submittedName>
</protein>
<sequence>MSRSSATLLLVVLLAFAGLVPPAATASPVPSDFSIGLNVSSVSLYRGNGYTAQISTSVTNGAAEAVSFTASGMPPDVSIVFNPSSVTVGTTANATITVGSGATAGSYPIQITGQTRSARHSVSCTLDILVPDEA</sequence>
<feature type="chain" id="PRO_5046978970" evidence="1">
    <location>
        <begin position="27"/>
        <end position="134"/>
    </location>
</feature>
<keyword evidence="1" id="KW-0732">Signal</keyword>
<evidence type="ECO:0000313" key="3">
    <source>
        <dbReference type="Proteomes" id="UP001205185"/>
    </source>
</evidence>
<name>A0ABT1I5P0_9PSEU</name>
<accession>A0ABT1I5P0</accession>
<gene>
    <name evidence="2" type="ORF">LV75_000371</name>
</gene>
<keyword evidence="3" id="KW-1185">Reference proteome</keyword>
<comment type="caution">
    <text evidence="2">The sequence shown here is derived from an EMBL/GenBank/DDBJ whole genome shotgun (WGS) entry which is preliminary data.</text>
</comment>
<feature type="signal peptide" evidence="1">
    <location>
        <begin position="1"/>
        <end position="26"/>
    </location>
</feature>
<dbReference type="RefSeq" id="WP_253884802.1">
    <property type="nucleotide sequence ID" value="NZ_BAAAVB010000002.1"/>
</dbReference>
<reference evidence="2 3" key="1">
    <citation type="submission" date="2022-06" db="EMBL/GenBank/DDBJ databases">
        <title>Genomic Encyclopedia of Archaeal and Bacterial Type Strains, Phase II (KMG-II): from individual species to whole genera.</title>
        <authorList>
            <person name="Goeker M."/>
        </authorList>
    </citation>
    <scope>NUCLEOTIDE SEQUENCE [LARGE SCALE GENOMIC DNA]</scope>
    <source>
        <strain evidence="2 3">DSM 44255</strain>
    </source>
</reference>
<proteinExistence type="predicted"/>
<dbReference type="Proteomes" id="UP001205185">
    <property type="component" value="Unassembled WGS sequence"/>
</dbReference>
<dbReference type="EMBL" id="JAMTCO010000001">
    <property type="protein sequence ID" value="MCP2267889.1"/>
    <property type="molecule type" value="Genomic_DNA"/>
</dbReference>
<organism evidence="2 3">
    <name type="scientific">Actinokineospora diospyrosa</name>
    <dbReference type="NCBI Taxonomy" id="103728"/>
    <lineage>
        <taxon>Bacteria</taxon>
        <taxon>Bacillati</taxon>
        <taxon>Actinomycetota</taxon>
        <taxon>Actinomycetes</taxon>
        <taxon>Pseudonocardiales</taxon>
        <taxon>Pseudonocardiaceae</taxon>
        <taxon>Actinokineospora</taxon>
    </lineage>
</organism>